<reference evidence="1" key="3">
    <citation type="submission" date="2025-09" db="UniProtKB">
        <authorList>
            <consortium name="Ensembl"/>
        </authorList>
    </citation>
    <scope>IDENTIFICATION</scope>
</reference>
<evidence type="ECO:0000313" key="1">
    <source>
        <dbReference type="Ensembl" id="ENSPEMP00000037296.1"/>
    </source>
</evidence>
<dbReference type="AlphaFoldDB" id="A0A8C8W8H7"/>
<name>A0A8C8W8H7_PERMB</name>
<proteinExistence type="predicted"/>
<reference evidence="1 2" key="1">
    <citation type="submission" date="2018-10" db="EMBL/GenBank/DDBJ databases">
        <title>Improved assembly of the deer mouse Peromyscus maniculatus genome.</title>
        <authorList>
            <person name="Lassance J.-M."/>
            <person name="Hoekstra H.E."/>
        </authorList>
    </citation>
    <scope>NUCLEOTIDE SEQUENCE [LARGE SCALE GENOMIC DNA]</scope>
</reference>
<protein>
    <submittedName>
        <fullName evidence="1">Uncharacterized protein</fullName>
    </submittedName>
</protein>
<dbReference type="GeneTree" id="ENSGT00910000147767"/>
<accession>A0A8C8W8H7</accession>
<organism evidence="1 2">
    <name type="scientific">Peromyscus maniculatus bairdii</name>
    <name type="common">Prairie deer mouse</name>
    <dbReference type="NCBI Taxonomy" id="230844"/>
    <lineage>
        <taxon>Eukaryota</taxon>
        <taxon>Metazoa</taxon>
        <taxon>Chordata</taxon>
        <taxon>Craniata</taxon>
        <taxon>Vertebrata</taxon>
        <taxon>Euteleostomi</taxon>
        <taxon>Mammalia</taxon>
        <taxon>Eutheria</taxon>
        <taxon>Euarchontoglires</taxon>
        <taxon>Glires</taxon>
        <taxon>Rodentia</taxon>
        <taxon>Myomorpha</taxon>
        <taxon>Muroidea</taxon>
        <taxon>Cricetidae</taxon>
        <taxon>Neotominae</taxon>
        <taxon>Peromyscus</taxon>
    </lineage>
</organism>
<keyword evidence="2" id="KW-1185">Reference proteome</keyword>
<sequence>MTEINPRLSLATFATNSIDVLMTIKTLMQTTVHIRKRIFYCLVKTSFKISCVVSSGPFFYLSGCVAIV</sequence>
<dbReference type="Ensembl" id="ENSPEMT00000033580.1">
    <property type="protein sequence ID" value="ENSPEMP00000037296.1"/>
    <property type="gene ID" value="ENSPEMG00000030917.1"/>
</dbReference>
<dbReference type="Proteomes" id="UP000694547">
    <property type="component" value="Chromosome 6"/>
</dbReference>
<evidence type="ECO:0000313" key="2">
    <source>
        <dbReference type="Proteomes" id="UP000694547"/>
    </source>
</evidence>
<reference evidence="1" key="2">
    <citation type="submission" date="2025-08" db="UniProtKB">
        <authorList>
            <consortium name="Ensembl"/>
        </authorList>
    </citation>
    <scope>IDENTIFICATION</scope>
</reference>